<sequence length="233" mass="26873">MKSYEYYNKIADLYDSMYDNKEWDIVRKAVKSYIENTISPHNLDVVDIGSGTGYWAEYFLKLGNNVTIVEPSKNMLEKAKEKLGDNVYYINSTVEELNVEEKYDVANLQGDVLSYVENLEKAMKKLSDILKPGGYLFATVDSFYYMSKLVFKYGTSKEKESFLKTHITTVGSQYGLFLSRCFTCEDIKALEKYGFVLHEIRGVGYCSDLASEISLSQNTIYKAEHIYFSLRKR</sequence>
<dbReference type="CDD" id="cd02440">
    <property type="entry name" value="AdoMet_MTases"/>
    <property type="match status" value="1"/>
</dbReference>
<reference evidence="2 3" key="1">
    <citation type="submission" date="2021-03" db="EMBL/GenBank/DDBJ databases">
        <title>Thermosipho ferrireducens sp.nov., an anaerobic thermophilic iron-reducing bacterium isolated from a deep-sea hydrothermal sulfide deposits.</title>
        <authorList>
            <person name="Zeng X."/>
            <person name="Chen Y."/>
            <person name="Shao Z."/>
        </authorList>
    </citation>
    <scope>NUCLEOTIDE SEQUENCE [LARGE SCALE GENOMIC DNA]</scope>
    <source>
        <strain evidence="2 3">JL129W03</strain>
    </source>
</reference>
<organism evidence="2 3">
    <name type="scientific">Thermosipho ferrireducens</name>
    <dbReference type="NCBI Taxonomy" id="2571116"/>
    <lineage>
        <taxon>Bacteria</taxon>
        <taxon>Thermotogati</taxon>
        <taxon>Thermotogota</taxon>
        <taxon>Thermotogae</taxon>
        <taxon>Thermotogales</taxon>
        <taxon>Fervidobacteriaceae</taxon>
        <taxon>Thermosipho</taxon>
    </lineage>
</organism>
<dbReference type="PANTHER" id="PTHR43861">
    <property type="entry name" value="TRANS-ACONITATE 2-METHYLTRANSFERASE-RELATED"/>
    <property type="match status" value="1"/>
</dbReference>
<dbReference type="GO" id="GO:0008168">
    <property type="term" value="F:methyltransferase activity"/>
    <property type="evidence" value="ECO:0007669"/>
    <property type="project" value="UniProtKB-KW"/>
</dbReference>
<dbReference type="EMBL" id="CP071446">
    <property type="protein sequence ID" value="QTA37511.1"/>
    <property type="molecule type" value="Genomic_DNA"/>
</dbReference>
<dbReference type="Gene3D" id="3.40.50.150">
    <property type="entry name" value="Vaccinia Virus protein VP39"/>
    <property type="match status" value="1"/>
</dbReference>
<keyword evidence="2" id="KW-0489">Methyltransferase</keyword>
<name>A0ABX7S4U7_9BACT</name>
<keyword evidence="3" id="KW-1185">Reference proteome</keyword>
<accession>A0ABX7S4U7</accession>
<protein>
    <submittedName>
        <fullName evidence="2">Class I SAM-dependent methyltransferase</fullName>
    </submittedName>
</protein>
<evidence type="ECO:0000313" key="2">
    <source>
        <dbReference type="EMBL" id="QTA37511.1"/>
    </source>
</evidence>
<evidence type="ECO:0000259" key="1">
    <source>
        <dbReference type="Pfam" id="PF08241"/>
    </source>
</evidence>
<dbReference type="InterPro" id="IPR013216">
    <property type="entry name" value="Methyltransf_11"/>
</dbReference>
<keyword evidence="2" id="KW-0808">Transferase</keyword>
<dbReference type="GO" id="GO:0032259">
    <property type="term" value="P:methylation"/>
    <property type="evidence" value="ECO:0007669"/>
    <property type="project" value="UniProtKB-KW"/>
</dbReference>
<dbReference type="Proteomes" id="UP000671862">
    <property type="component" value="Chromosome"/>
</dbReference>
<feature type="domain" description="Methyltransferase type 11" evidence="1">
    <location>
        <begin position="46"/>
        <end position="137"/>
    </location>
</feature>
<dbReference type="InterPro" id="IPR029063">
    <property type="entry name" value="SAM-dependent_MTases_sf"/>
</dbReference>
<dbReference type="RefSeq" id="WP_207566236.1">
    <property type="nucleotide sequence ID" value="NZ_CP071446.1"/>
</dbReference>
<dbReference type="SUPFAM" id="SSF53335">
    <property type="entry name" value="S-adenosyl-L-methionine-dependent methyltransferases"/>
    <property type="match status" value="1"/>
</dbReference>
<gene>
    <name evidence="2" type="ORF">JYK00_07190</name>
</gene>
<evidence type="ECO:0000313" key="3">
    <source>
        <dbReference type="Proteomes" id="UP000671862"/>
    </source>
</evidence>
<dbReference type="Pfam" id="PF08241">
    <property type="entry name" value="Methyltransf_11"/>
    <property type="match status" value="1"/>
</dbReference>
<proteinExistence type="predicted"/>